<dbReference type="SUPFAM" id="SSF50475">
    <property type="entry name" value="FMN-binding split barrel"/>
    <property type="match status" value="1"/>
</dbReference>
<proteinExistence type="inferred from homology"/>
<dbReference type="KEGG" id="ftj:FTUN_2184"/>
<dbReference type="GO" id="GO:0010181">
    <property type="term" value="F:FMN binding"/>
    <property type="evidence" value="ECO:0007669"/>
    <property type="project" value="InterPro"/>
</dbReference>
<reference evidence="7" key="1">
    <citation type="submission" date="2020-05" db="EMBL/GenBank/DDBJ databases">
        <title>Frigoriglobus tundricola gen. nov., sp. nov., a psychrotolerant cellulolytic planctomycete of the family Gemmataceae with two divergent copies of 16S rRNA gene.</title>
        <authorList>
            <person name="Kulichevskaya I.S."/>
            <person name="Ivanova A.A."/>
            <person name="Naumoff D.G."/>
            <person name="Beletsky A.V."/>
            <person name="Rijpstra W.I.C."/>
            <person name="Sinninghe Damste J.S."/>
            <person name="Mardanov A.V."/>
            <person name="Ravin N.V."/>
            <person name="Dedysh S.N."/>
        </authorList>
    </citation>
    <scope>NUCLEOTIDE SEQUENCE [LARGE SCALE GENOMIC DNA]</scope>
    <source>
        <strain evidence="7">PL17</strain>
    </source>
</reference>
<accession>A0A6M5YNW3</accession>
<feature type="domain" description="Flavin reductase like" evidence="5">
    <location>
        <begin position="20"/>
        <end position="173"/>
    </location>
</feature>
<dbReference type="Proteomes" id="UP000503447">
    <property type="component" value="Chromosome"/>
</dbReference>
<keyword evidence="6" id="KW-0503">Monooxygenase</keyword>
<keyword evidence="2" id="KW-0285">Flavoprotein</keyword>
<evidence type="ECO:0000313" key="7">
    <source>
        <dbReference type="Proteomes" id="UP000503447"/>
    </source>
</evidence>
<dbReference type="PANTHER" id="PTHR33798:SF5">
    <property type="entry name" value="FLAVIN REDUCTASE LIKE DOMAIN-CONTAINING PROTEIN"/>
    <property type="match status" value="1"/>
</dbReference>
<comment type="cofactor">
    <cofactor evidence="1">
        <name>FMN</name>
        <dbReference type="ChEBI" id="CHEBI:58210"/>
    </cofactor>
</comment>
<evidence type="ECO:0000256" key="3">
    <source>
        <dbReference type="ARBA" id="ARBA00022643"/>
    </source>
</evidence>
<evidence type="ECO:0000259" key="5">
    <source>
        <dbReference type="SMART" id="SM00903"/>
    </source>
</evidence>
<evidence type="ECO:0000256" key="1">
    <source>
        <dbReference type="ARBA" id="ARBA00001917"/>
    </source>
</evidence>
<keyword evidence="7" id="KW-1185">Reference proteome</keyword>
<keyword evidence="6" id="KW-0560">Oxidoreductase</keyword>
<dbReference type="InterPro" id="IPR002563">
    <property type="entry name" value="Flavin_Rdtase-like_dom"/>
</dbReference>
<dbReference type="GO" id="GO:0004497">
    <property type="term" value="F:monooxygenase activity"/>
    <property type="evidence" value="ECO:0007669"/>
    <property type="project" value="UniProtKB-KW"/>
</dbReference>
<name>A0A6M5YNW3_9BACT</name>
<comment type="similarity">
    <text evidence="4">Belongs to the flavoredoxin family.</text>
</comment>
<sequence length="215" mass="23428">MLFDLSKVTTHQTYNLLIGLVAPRPIAWITSMDLAGRINAAPFSAYNYVGIDPPIVAVGVGNRPGPGVVGKDTAQNIRNTREFVINVVNETLAQAMVTCAVDFPPGVNELEIAGLKTVPSSVVSVPRIMEAPASLECREITTMEIGNSRVILGQVVAIHVKDEFIDPAGPYVRAEELHAIGRMNGLGAYVRTRDSFFHVPRMTYAEWVAANQRRE</sequence>
<evidence type="ECO:0000313" key="6">
    <source>
        <dbReference type="EMBL" id="QJW94662.1"/>
    </source>
</evidence>
<dbReference type="GO" id="GO:0016646">
    <property type="term" value="F:oxidoreductase activity, acting on the CH-NH group of donors, NAD or NADP as acceptor"/>
    <property type="evidence" value="ECO:0007669"/>
    <property type="project" value="UniProtKB-ARBA"/>
</dbReference>
<dbReference type="AlphaFoldDB" id="A0A6M5YNW3"/>
<evidence type="ECO:0000256" key="2">
    <source>
        <dbReference type="ARBA" id="ARBA00022630"/>
    </source>
</evidence>
<evidence type="ECO:0000256" key="4">
    <source>
        <dbReference type="ARBA" id="ARBA00038054"/>
    </source>
</evidence>
<dbReference type="EMBL" id="CP053452">
    <property type="protein sequence ID" value="QJW94662.1"/>
    <property type="molecule type" value="Genomic_DNA"/>
</dbReference>
<dbReference type="RefSeq" id="WP_171470607.1">
    <property type="nucleotide sequence ID" value="NZ_CP053452.2"/>
</dbReference>
<keyword evidence="3" id="KW-0288">FMN</keyword>
<gene>
    <name evidence="6" type="ORF">FTUN_2184</name>
</gene>
<dbReference type="Pfam" id="PF01613">
    <property type="entry name" value="Flavin_Reduct"/>
    <property type="match status" value="1"/>
</dbReference>
<dbReference type="EC" id="1.14.13.-" evidence="6"/>
<dbReference type="PANTHER" id="PTHR33798">
    <property type="entry name" value="FLAVOPROTEIN OXYGENASE"/>
    <property type="match status" value="1"/>
</dbReference>
<dbReference type="InterPro" id="IPR012349">
    <property type="entry name" value="Split_barrel_FMN-bd"/>
</dbReference>
<organism evidence="6 7">
    <name type="scientific">Frigoriglobus tundricola</name>
    <dbReference type="NCBI Taxonomy" id="2774151"/>
    <lineage>
        <taxon>Bacteria</taxon>
        <taxon>Pseudomonadati</taxon>
        <taxon>Planctomycetota</taxon>
        <taxon>Planctomycetia</taxon>
        <taxon>Gemmatales</taxon>
        <taxon>Gemmataceae</taxon>
        <taxon>Frigoriglobus</taxon>
    </lineage>
</organism>
<dbReference type="Gene3D" id="2.30.110.10">
    <property type="entry name" value="Electron Transport, Fmn-binding Protein, Chain A"/>
    <property type="match status" value="1"/>
</dbReference>
<dbReference type="SMART" id="SM00903">
    <property type="entry name" value="Flavin_Reduct"/>
    <property type="match status" value="1"/>
</dbReference>
<protein>
    <submittedName>
        <fullName evidence="6">Nitrilotriacetate monooxygenase component B</fullName>
        <ecNumber evidence="6">1.14.13.-</ecNumber>
    </submittedName>
</protein>